<dbReference type="Gene3D" id="1.25.40.550">
    <property type="entry name" value="Aar2, C-terminal domain-like"/>
    <property type="match status" value="1"/>
</dbReference>
<reference evidence="4 6" key="1">
    <citation type="submission" date="2015-02" db="EMBL/GenBank/DDBJ databases">
        <authorList>
            <person name="Chooi Y.-H."/>
        </authorList>
    </citation>
    <scope>NUCLEOTIDE SEQUENCE [LARGE SCALE GENOMIC DNA]</scope>
    <source>
        <strain evidence="4">E3</strain>
    </source>
</reference>
<dbReference type="InterPro" id="IPR033648">
    <property type="entry name" value="AAR2_C"/>
</dbReference>
<dbReference type="GO" id="GO:0000244">
    <property type="term" value="P:spliceosomal tri-snRNP complex assembly"/>
    <property type="evidence" value="ECO:0007669"/>
    <property type="project" value="TreeGrafter"/>
</dbReference>
<evidence type="ECO:0000259" key="2">
    <source>
        <dbReference type="Pfam" id="PF05282"/>
    </source>
</evidence>
<dbReference type="OrthoDB" id="201752at2759"/>
<dbReference type="CDD" id="cd13778">
    <property type="entry name" value="Aar2_C"/>
    <property type="match status" value="1"/>
</dbReference>
<evidence type="ECO:0000313" key="7">
    <source>
        <dbReference type="Proteomes" id="UP000290189"/>
    </source>
</evidence>
<dbReference type="EMBL" id="CDSF01000133">
    <property type="protein sequence ID" value="CEP02941.1"/>
    <property type="molecule type" value="Genomic_DNA"/>
</dbReference>
<evidence type="ECO:0000256" key="1">
    <source>
        <dbReference type="ARBA" id="ARBA00006281"/>
    </source>
</evidence>
<geneLocation type="mitochondrion" evidence="5"/>
<dbReference type="Pfam" id="PF05282">
    <property type="entry name" value="AAR2"/>
    <property type="match status" value="1"/>
</dbReference>
<dbReference type="OMA" id="VWQSGGL"/>
<feature type="domain" description="AAR2 C-terminal" evidence="2">
    <location>
        <begin position="163"/>
        <end position="303"/>
    </location>
</feature>
<keyword evidence="5" id="KW-0496">Mitochondrion</keyword>
<evidence type="ECO:0000313" key="4">
    <source>
        <dbReference type="EMBL" id="CEP02941.1"/>
    </source>
</evidence>
<dbReference type="AlphaFoldDB" id="A0A0G4J6M0"/>
<keyword evidence="6" id="KW-1185">Reference proteome</keyword>
<dbReference type="PANTHER" id="PTHR12689:SF4">
    <property type="entry name" value="PROTEIN AAR2 HOMOLOG"/>
    <property type="match status" value="1"/>
</dbReference>
<reference evidence="5 7" key="2">
    <citation type="submission" date="2018-03" db="EMBL/GenBank/DDBJ databases">
        <authorList>
            <person name="Fogelqvist J."/>
        </authorList>
    </citation>
    <scope>NUCLEOTIDE SEQUENCE [LARGE SCALE GENOMIC DNA]</scope>
</reference>
<evidence type="ECO:0000259" key="3">
    <source>
        <dbReference type="Pfam" id="PF20981"/>
    </source>
</evidence>
<dbReference type="InterPro" id="IPR033647">
    <property type="entry name" value="Aar2_N"/>
</dbReference>
<dbReference type="Gene3D" id="2.60.34.20">
    <property type="match status" value="1"/>
</dbReference>
<evidence type="ECO:0000313" key="5">
    <source>
        <dbReference type="EMBL" id="SPQ95044.1"/>
    </source>
</evidence>
<accession>A0A0G4J6M0</accession>
<comment type="similarity">
    <text evidence="1">Belongs to the AAR2 family.</text>
</comment>
<feature type="domain" description="AAR2 N-terminal" evidence="3">
    <location>
        <begin position="2"/>
        <end position="131"/>
    </location>
</feature>
<dbReference type="Proteomes" id="UP000290189">
    <property type="component" value="Unassembled WGS sequence"/>
</dbReference>
<name>A0A0G4J6M0_PLABS</name>
<sequence length="330" mass="36833">MPTVLCLGVPANATVGIDLACWQVGPKFQGICQVPTGPHYIYTGGDGVHGMRTGQFVVLEPDGSDVWVGRWDPVTEQLVVLSDEDEYNRYADGVRRHDFDLGLGPYPFESFDDWRSLTNFISNDVLKKLSPVGNGVISGSQAPGAECNVETTRIYFTDLESFTPRRPMAPHELTRAYLDRSDQLEAIAGNDWDAILGELQYAFVLFVIGQSFEGFEQWKRLLSLVCTCPRAMTDHRPFYGNFINVLCSQMKQAPDDFFACDLTRHNFLTRCLSDLFELGEDTPLRPALHRLRALVSSKFGWHLTGAPVLNAQGTFNSDDEDAPAIVDLQE</sequence>
<dbReference type="EMBL" id="OVEO01000003">
    <property type="protein sequence ID" value="SPQ95044.1"/>
    <property type="molecule type" value="Genomic_DNA"/>
</dbReference>
<dbReference type="Pfam" id="PF20981">
    <property type="entry name" value="AAR2_1st"/>
    <property type="match status" value="1"/>
</dbReference>
<proteinExistence type="inferred from homology"/>
<dbReference type="CDD" id="cd13777">
    <property type="entry name" value="Aar2_N"/>
    <property type="match status" value="1"/>
</dbReference>
<dbReference type="InterPro" id="IPR038514">
    <property type="entry name" value="AAR2_C_sf"/>
</dbReference>
<dbReference type="InterPro" id="IPR007946">
    <property type="entry name" value="AAR2"/>
</dbReference>
<evidence type="ECO:0008006" key="8">
    <source>
        <dbReference type="Google" id="ProtNLM"/>
    </source>
</evidence>
<dbReference type="InterPro" id="IPR038516">
    <property type="entry name" value="AAR2_N_sf"/>
</dbReference>
<dbReference type="STRING" id="37360.A0A0G4J6M0"/>
<organism evidence="4 6">
    <name type="scientific">Plasmodiophora brassicae</name>
    <name type="common">Clubroot disease agent</name>
    <dbReference type="NCBI Taxonomy" id="37360"/>
    <lineage>
        <taxon>Eukaryota</taxon>
        <taxon>Sar</taxon>
        <taxon>Rhizaria</taxon>
        <taxon>Endomyxa</taxon>
        <taxon>Phytomyxea</taxon>
        <taxon>Plasmodiophorida</taxon>
        <taxon>Plasmodiophoridae</taxon>
        <taxon>Plasmodiophora</taxon>
    </lineage>
</organism>
<dbReference type="PANTHER" id="PTHR12689">
    <property type="entry name" value="A1 CISTRON SPLICING FACTOR AAR2-RELATED"/>
    <property type="match status" value="1"/>
</dbReference>
<gene>
    <name evidence="4" type="ORF">PBRA_002908</name>
    <name evidence="5" type="ORF">PLBR_LOCUS2259</name>
</gene>
<dbReference type="Proteomes" id="UP000039324">
    <property type="component" value="Unassembled WGS sequence"/>
</dbReference>
<protein>
    <recommendedName>
        <fullName evidence="8">AAR2 splicing factor homolog</fullName>
    </recommendedName>
</protein>
<evidence type="ECO:0000313" key="6">
    <source>
        <dbReference type="Proteomes" id="UP000039324"/>
    </source>
</evidence>